<protein>
    <recommendedName>
        <fullName evidence="9">G-protein coupled receptors family 2 profile 2 domain-containing protein</fullName>
    </recommendedName>
</protein>
<evidence type="ECO:0000256" key="3">
    <source>
        <dbReference type="ARBA" id="ARBA00022989"/>
    </source>
</evidence>
<dbReference type="PANTHER" id="PTHR23112">
    <property type="entry name" value="G PROTEIN-COUPLED RECEPTOR 157-RELATED"/>
    <property type="match status" value="1"/>
</dbReference>
<dbReference type="EMBL" id="JACAZE010000005">
    <property type="protein sequence ID" value="KAF7317008.1"/>
    <property type="molecule type" value="Genomic_DNA"/>
</dbReference>
<feature type="compositionally biased region" description="Polar residues" evidence="5">
    <location>
        <begin position="532"/>
        <end position="543"/>
    </location>
</feature>
<evidence type="ECO:0000256" key="1">
    <source>
        <dbReference type="ARBA" id="ARBA00004141"/>
    </source>
</evidence>
<evidence type="ECO:0000313" key="7">
    <source>
        <dbReference type="EMBL" id="KAF7317008.1"/>
    </source>
</evidence>
<comment type="caution">
    <text evidence="7">The sequence shown here is derived from an EMBL/GenBank/DDBJ whole genome shotgun (WGS) entry which is preliminary data.</text>
</comment>
<feature type="region of interest" description="Disordered" evidence="5">
    <location>
        <begin position="440"/>
        <end position="493"/>
    </location>
</feature>
<dbReference type="GO" id="GO:0007189">
    <property type="term" value="P:adenylate cyclase-activating G protein-coupled receptor signaling pathway"/>
    <property type="evidence" value="ECO:0007669"/>
    <property type="project" value="TreeGrafter"/>
</dbReference>
<feature type="compositionally biased region" description="Pro residues" evidence="5">
    <location>
        <begin position="451"/>
        <end position="465"/>
    </location>
</feature>
<evidence type="ECO:0000256" key="6">
    <source>
        <dbReference type="SAM" id="Phobius"/>
    </source>
</evidence>
<evidence type="ECO:0008006" key="9">
    <source>
        <dbReference type="Google" id="ProtNLM"/>
    </source>
</evidence>
<feature type="region of interest" description="Disordered" evidence="5">
    <location>
        <begin position="509"/>
        <end position="565"/>
    </location>
</feature>
<dbReference type="PANTHER" id="PTHR23112:SF37">
    <property type="entry name" value="G PROTEIN-COUPLED RECEPTOR GPR1"/>
    <property type="match status" value="1"/>
</dbReference>
<feature type="transmembrane region" description="Helical" evidence="6">
    <location>
        <begin position="101"/>
        <end position="123"/>
    </location>
</feature>
<dbReference type="Gene3D" id="1.20.1070.10">
    <property type="entry name" value="Rhodopsin 7-helix transmembrane proteins"/>
    <property type="match status" value="1"/>
</dbReference>
<proteinExistence type="predicted"/>
<feature type="transmembrane region" description="Helical" evidence="6">
    <location>
        <begin position="12"/>
        <end position="34"/>
    </location>
</feature>
<evidence type="ECO:0000256" key="5">
    <source>
        <dbReference type="SAM" id="MobiDB-lite"/>
    </source>
</evidence>
<reference evidence="7" key="1">
    <citation type="submission" date="2020-05" db="EMBL/GenBank/DDBJ databases">
        <title>Mycena genomes resolve the evolution of fungal bioluminescence.</title>
        <authorList>
            <person name="Tsai I.J."/>
        </authorList>
    </citation>
    <scope>NUCLEOTIDE SEQUENCE</scope>
    <source>
        <strain evidence="7">110903Hualien_Pintung</strain>
    </source>
</reference>
<dbReference type="SUPFAM" id="SSF81321">
    <property type="entry name" value="Family A G protein-coupled receptor-like"/>
    <property type="match status" value="1"/>
</dbReference>
<dbReference type="GO" id="GO:0005886">
    <property type="term" value="C:plasma membrane"/>
    <property type="evidence" value="ECO:0007669"/>
    <property type="project" value="TreeGrafter"/>
</dbReference>
<keyword evidence="8" id="KW-1185">Reference proteome</keyword>
<feature type="transmembrane region" description="Helical" evidence="6">
    <location>
        <begin position="135"/>
        <end position="158"/>
    </location>
</feature>
<feature type="transmembrane region" description="Helical" evidence="6">
    <location>
        <begin position="184"/>
        <end position="209"/>
    </location>
</feature>
<evidence type="ECO:0000256" key="4">
    <source>
        <dbReference type="ARBA" id="ARBA00023136"/>
    </source>
</evidence>
<comment type="subcellular location">
    <subcellularLocation>
        <location evidence="1">Membrane</location>
        <topology evidence="1">Multi-pass membrane protein</topology>
    </subcellularLocation>
</comment>
<feature type="compositionally biased region" description="Polar residues" evidence="5">
    <location>
        <begin position="398"/>
        <end position="409"/>
    </location>
</feature>
<organism evidence="7 8">
    <name type="scientific">Mycena chlorophos</name>
    <name type="common">Agaric fungus</name>
    <name type="synonym">Agaricus chlorophos</name>
    <dbReference type="NCBI Taxonomy" id="658473"/>
    <lineage>
        <taxon>Eukaryota</taxon>
        <taxon>Fungi</taxon>
        <taxon>Dikarya</taxon>
        <taxon>Basidiomycota</taxon>
        <taxon>Agaricomycotina</taxon>
        <taxon>Agaricomycetes</taxon>
        <taxon>Agaricomycetidae</taxon>
        <taxon>Agaricales</taxon>
        <taxon>Marasmiineae</taxon>
        <taxon>Mycenaceae</taxon>
        <taxon>Mycena</taxon>
    </lineage>
</organism>
<evidence type="ECO:0000256" key="2">
    <source>
        <dbReference type="ARBA" id="ARBA00022692"/>
    </source>
</evidence>
<feature type="compositionally biased region" description="Low complexity" evidence="5">
    <location>
        <begin position="373"/>
        <end position="387"/>
    </location>
</feature>
<accession>A0A8H6TE88</accession>
<sequence>MSSFLQFTPQETPGVIIVIAAAIISLISLLTVVLRVVWLARRFLDPSAPPPREYLFFGTVLGQYSACLMLASLLSGAAGLVCIDQLIKGGIQEGMLCTAQAIIMQVANFGLAYFTVALGIHTFTSLALSRRQSRLVSAFTIVIGWTGAGLFAAAPFLVKLNNGAPYGISGLSCGIRNVYPSYMFFFHLLPILLASIISAVLYSLSYLVLRGTLKIRGGLKLSLDPNERWSGGVQNYHKFVARISRSMIWFPIAYICLLVPYSVTRLIELSGAPCPFALLVAAYVCWFALNIANVVALYNTFRVLGPAFDARTTQKDLESKGSSTRSTKTLLPPMIAAGDDLYRSHTIQSEKTFSRPNSMSSWNQVQAAPMENPAAPSRLRAPPLAARIQDRREDSAASLHSRTDSNLSAPSFYEYGGSTQGPPRPTRLSALLLNEPPVVSRVRSLSRGTAPPQPAPMQSLPAPPRPVKKQVQARRPVTMSEPGSPHGSIEVQYSDKPNALPVSAFGNSHVVPSIPANDNMPLRAGSLDVSRSRSAQATVSRPTRVSDPRATTRLSTPEPRPPNKF</sequence>
<name>A0A8H6TE88_MYCCL</name>
<feature type="region of interest" description="Disordered" evidence="5">
    <location>
        <begin position="350"/>
        <end position="428"/>
    </location>
</feature>
<gene>
    <name evidence="7" type="ORF">HMN09_00435200</name>
</gene>
<dbReference type="AlphaFoldDB" id="A0A8H6TE88"/>
<keyword evidence="4 6" id="KW-0472">Membrane</keyword>
<dbReference type="Proteomes" id="UP000613580">
    <property type="component" value="Unassembled WGS sequence"/>
</dbReference>
<feature type="transmembrane region" description="Helical" evidence="6">
    <location>
        <begin position="276"/>
        <end position="298"/>
    </location>
</feature>
<feature type="transmembrane region" description="Helical" evidence="6">
    <location>
        <begin position="247"/>
        <end position="264"/>
    </location>
</feature>
<feature type="transmembrane region" description="Helical" evidence="6">
    <location>
        <begin position="54"/>
        <end position="81"/>
    </location>
</feature>
<dbReference type="OrthoDB" id="100006at2759"/>
<keyword evidence="2 6" id="KW-0812">Transmembrane</keyword>
<feature type="compositionally biased region" description="Polar residues" evidence="5">
    <location>
        <begin position="350"/>
        <end position="366"/>
    </location>
</feature>
<evidence type="ECO:0000313" key="8">
    <source>
        <dbReference type="Proteomes" id="UP000613580"/>
    </source>
</evidence>
<keyword evidence="3 6" id="KW-1133">Transmembrane helix</keyword>
<dbReference type="GO" id="GO:0004930">
    <property type="term" value="F:G protein-coupled receptor activity"/>
    <property type="evidence" value="ECO:0007669"/>
    <property type="project" value="TreeGrafter"/>
</dbReference>